<name>A0AC35UB67_9BILA</name>
<dbReference type="Proteomes" id="UP000095286">
    <property type="component" value="Unplaced"/>
</dbReference>
<protein>
    <submittedName>
        <fullName evidence="2">ZP domain-containing protein</fullName>
    </submittedName>
</protein>
<evidence type="ECO:0000313" key="2">
    <source>
        <dbReference type="WBParaSite" id="RSKR_0000953000.1"/>
    </source>
</evidence>
<sequence length="947" mass="108005">MLSSLFGRKSKKSTNKENNRSVVQESYNQNTRSKNNKPDDYDHLEYEQYKDNIIYPSYGYSKATAAKRHFGPKSCPGIIEKEDDRKPVKKERYRPTREHYEESILRNSKNRKDNVSMVYRNSVSHSSYNHESRKSVNSRNGTHTTEYDSAIASSMSSFPPNAKFANRNSRRNTSIYDSSECSDDSGSDYSSSYERKNIPTKSKHTVNLERELSTRKSESQYYKNKYIQWKDKAKTYFKELENSNNNLTELRDVWFELKNINTMNQEKMVHMEMKIHELNFQLTRQTTGEQFYRNENFPNFVEHKNEGMVNIVNGSVLNMSARQNETTQLDNLFDNTNTPNSFNNFEKSNSKNSTPKLNQSLDAVETTRDFLETSNTEYISPVCTFAPLRLQPILEESTKNNVAPLASVENFEEGSIMTENNFEGEQEIIKFVPSPLRRSLSDGDLTRLDQFNLENGMMPKIGAIKSLTKSKYIESTDEERRNQNIEIFQKRIKKIGDRIKFVAPRKVASKVLFSRFGTHERQAMDKFIFLHEENTDRSVISMKLIIILAFFLIEQLCAYEENSVIGVPSVLCEENNVALDVITAKPFEGNIFVKGHAKDKTCRQSYSSNGTSIYQLGLGDCGMQRLRTANPRGINFAVTIIVSFHPAGFITKNDRAFRIRCFYMEPDETVTQSIEVSALQTTELNDEMVMPECTYSVRKNSVDGAIMTFGKVGDTAFHVWECKGRDVGMLIKKCFVTDGDGEDHAVVDFDGCSTDNFLLSEVTYDSSLMRAYATSTVFKYADSNQLYFTCQIRLCQKQLNMCDGVTPPVCGGNQEIVEGEKVDKKEIGKLLNNSTKENLTTEQNADGEDILVLKSTKNKRELSKKKQDSQLIAEDPAFVIDVASAEMLILDREQSMQLKSPDSVCLSKVFLSVIPIIIAILICLTATVTLFASNLYNKRRIRNGVCA</sequence>
<dbReference type="WBParaSite" id="RSKR_0000953000.1">
    <property type="protein sequence ID" value="RSKR_0000953000.1"/>
    <property type="gene ID" value="RSKR_0000953000"/>
</dbReference>
<evidence type="ECO:0000313" key="1">
    <source>
        <dbReference type="Proteomes" id="UP000095286"/>
    </source>
</evidence>
<proteinExistence type="predicted"/>
<reference evidence="2" key="1">
    <citation type="submission" date="2016-11" db="UniProtKB">
        <authorList>
            <consortium name="WormBaseParasite"/>
        </authorList>
    </citation>
    <scope>IDENTIFICATION</scope>
    <source>
        <strain evidence="2">KR3021</strain>
    </source>
</reference>
<accession>A0AC35UB67</accession>
<organism evidence="1 2">
    <name type="scientific">Rhabditophanes sp. KR3021</name>
    <dbReference type="NCBI Taxonomy" id="114890"/>
    <lineage>
        <taxon>Eukaryota</taxon>
        <taxon>Metazoa</taxon>
        <taxon>Ecdysozoa</taxon>
        <taxon>Nematoda</taxon>
        <taxon>Chromadorea</taxon>
        <taxon>Rhabditida</taxon>
        <taxon>Tylenchina</taxon>
        <taxon>Panagrolaimomorpha</taxon>
        <taxon>Strongyloidoidea</taxon>
        <taxon>Alloionematidae</taxon>
        <taxon>Rhabditophanes</taxon>
    </lineage>
</organism>